<sequence>METSEKNTRMHLGRKISRLRELRGMKQDTLALELGISQQSVSKLEQSEVIEDSTLEKIALVLGLPADSIRNFDEEKMIYNIQNNYENSNNTGANVGYQVTFNPLEKVIELYEENKKLYEKLLISEREKVEILKSKQ</sequence>
<dbReference type="RefSeq" id="WP_378960001.1">
    <property type="nucleotide sequence ID" value="NZ_JBHRXC010000016.1"/>
</dbReference>
<dbReference type="Gene3D" id="1.10.260.40">
    <property type="entry name" value="lambda repressor-like DNA-binding domains"/>
    <property type="match status" value="1"/>
</dbReference>
<dbReference type="SUPFAM" id="SSF47413">
    <property type="entry name" value="lambda repressor-like DNA-binding domains"/>
    <property type="match status" value="1"/>
</dbReference>
<comment type="caution">
    <text evidence="2">The sequence shown here is derived from an EMBL/GenBank/DDBJ whole genome shotgun (WGS) entry which is preliminary data.</text>
</comment>
<dbReference type="InterPro" id="IPR001387">
    <property type="entry name" value="Cro/C1-type_HTH"/>
</dbReference>
<reference evidence="3" key="1">
    <citation type="journal article" date="2019" name="Int. J. Syst. Evol. Microbiol.">
        <title>The Global Catalogue of Microorganisms (GCM) 10K type strain sequencing project: providing services to taxonomists for standard genome sequencing and annotation.</title>
        <authorList>
            <consortium name="The Broad Institute Genomics Platform"/>
            <consortium name="The Broad Institute Genome Sequencing Center for Infectious Disease"/>
            <person name="Wu L."/>
            <person name="Ma J."/>
        </authorList>
    </citation>
    <scope>NUCLEOTIDE SEQUENCE [LARGE SCALE GENOMIC DNA]</scope>
    <source>
        <strain evidence="3">CCM 8689</strain>
    </source>
</reference>
<organism evidence="2 3">
    <name type="scientific">Pedobacter jamesrossensis</name>
    <dbReference type="NCBI Taxonomy" id="1908238"/>
    <lineage>
        <taxon>Bacteria</taxon>
        <taxon>Pseudomonadati</taxon>
        <taxon>Bacteroidota</taxon>
        <taxon>Sphingobacteriia</taxon>
        <taxon>Sphingobacteriales</taxon>
        <taxon>Sphingobacteriaceae</taxon>
        <taxon>Pedobacter</taxon>
    </lineage>
</organism>
<evidence type="ECO:0000313" key="2">
    <source>
        <dbReference type="EMBL" id="MFC4196666.1"/>
    </source>
</evidence>
<feature type="domain" description="HTH cro/C1-type" evidence="1">
    <location>
        <begin position="16"/>
        <end position="69"/>
    </location>
</feature>
<evidence type="ECO:0000259" key="1">
    <source>
        <dbReference type="PROSITE" id="PS50943"/>
    </source>
</evidence>
<dbReference type="Pfam" id="PF01381">
    <property type="entry name" value="HTH_3"/>
    <property type="match status" value="1"/>
</dbReference>
<proteinExistence type="predicted"/>
<keyword evidence="3" id="KW-1185">Reference proteome</keyword>
<dbReference type="PROSITE" id="PS50943">
    <property type="entry name" value="HTH_CROC1"/>
    <property type="match status" value="1"/>
</dbReference>
<accession>A0ABV8NL95</accession>
<dbReference type="EMBL" id="JBHSBY010000036">
    <property type="protein sequence ID" value="MFC4196666.1"/>
    <property type="molecule type" value="Genomic_DNA"/>
</dbReference>
<dbReference type="CDD" id="cd00093">
    <property type="entry name" value="HTH_XRE"/>
    <property type="match status" value="1"/>
</dbReference>
<name>A0ABV8NL95_9SPHI</name>
<dbReference type="InterPro" id="IPR010982">
    <property type="entry name" value="Lambda_DNA-bd_dom_sf"/>
</dbReference>
<dbReference type="Proteomes" id="UP001595792">
    <property type="component" value="Unassembled WGS sequence"/>
</dbReference>
<gene>
    <name evidence="2" type="ORF">ACFOUY_08150</name>
</gene>
<evidence type="ECO:0000313" key="3">
    <source>
        <dbReference type="Proteomes" id="UP001595792"/>
    </source>
</evidence>
<dbReference type="SMART" id="SM00530">
    <property type="entry name" value="HTH_XRE"/>
    <property type="match status" value="1"/>
</dbReference>
<protein>
    <submittedName>
        <fullName evidence="2">Helix-turn-helix domain-containing protein</fullName>
    </submittedName>
</protein>